<dbReference type="GO" id="GO:0032259">
    <property type="term" value="P:methylation"/>
    <property type="evidence" value="ECO:0007669"/>
    <property type="project" value="UniProtKB-KW"/>
</dbReference>
<evidence type="ECO:0000259" key="1">
    <source>
        <dbReference type="Pfam" id="PF13649"/>
    </source>
</evidence>
<dbReference type="InterPro" id="IPR041698">
    <property type="entry name" value="Methyltransf_25"/>
</dbReference>
<dbReference type="EMBL" id="JBEPLJ010000011">
    <property type="protein sequence ID" value="MET3586960.1"/>
    <property type="molecule type" value="Genomic_DNA"/>
</dbReference>
<dbReference type="GO" id="GO:0008168">
    <property type="term" value="F:methyltransferase activity"/>
    <property type="evidence" value="ECO:0007669"/>
    <property type="project" value="UniProtKB-KW"/>
</dbReference>
<comment type="caution">
    <text evidence="2">The sequence shown here is derived from an EMBL/GenBank/DDBJ whole genome shotgun (WGS) entry which is preliminary data.</text>
</comment>
<keyword evidence="2" id="KW-0489">Methyltransferase</keyword>
<dbReference type="Gene3D" id="3.40.50.150">
    <property type="entry name" value="Vaccinia Virus protein VP39"/>
    <property type="match status" value="1"/>
</dbReference>
<dbReference type="CDD" id="cd02440">
    <property type="entry name" value="AdoMet_MTases"/>
    <property type="match status" value="1"/>
</dbReference>
<accession>A0ABV2H8U9</accession>
<organism evidence="2 3">
    <name type="scientific">Pseudorhizobium tarimense</name>
    <dbReference type="NCBI Taxonomy" id="1079109"/>
    <lineage>
        <taxon>Bacteria</taxon>
        <taxon>Pseudomonadati</taxon>
        <taxon>Pseudomonadota</taxon>
        <taxon>Alphaproteobacteria</taxon>
        <taxon>Hyphomicrobiales</taxon>
        <taxon>Rhizobiaceae</taxon>
        <taxon>Rhizobium/Agrobacterium group</taxon>
        <taxon>Pseudorhizobium</taxon>
    </lineage>
</organism>
<dbReference type="RefSeq" id="WP_247244787.1">
    <property type="nucleotide sequence ID" value="NZ_JALJRA010000011.1"/>
</dbReference>
<keyword evidence="2" id="KW-0808">Transferase</keyword>
<reference evidence="2 3" key="1">
    <citation type="submission" date="2024-06" db="EMBL/GenBank/DDBJ databases">
        <title>Genomic Encyclopedia of Type Strains, Phase IV (KMG-IV): sequencing the most valuable type-strain genomes for metagenomic binning, comparative biology and taxonomic classification.</title>
        <authorList>
            <person name="Goeker M."/>
        </authorList>
    </citation>
    <scope>NUCLEOTIDE SEQUENCE [LARGE SCALE GENOMIC DNA]</scope>
    <source>
        <strain evidence="2 3">DSM 105042</strain>
    </source>
</reference>
<evidence type="ECO:0000313" key="3">
    <source>
        <dbReference type="Proteomes" id="UP001549031"/>
    </source>
</evidence>
<dbReference type="Proteomes" id="UP001549031">
    <property type="component" value="Unassembled WGS sequence"/>
</dbReference>
<keyword evidence="3" id="KW-1185">Reference proteome</keyword>
<proteinExistence type="predicted"/>
<evidence type="ECO:0000313" key="2">
    <source>
        <dbReference type="EMBL" id="MET3586960.1"/>
    </source>
</evidence>
<dbReference type="SUPFAM" id="SSF53335">
    <property type="entry name" value="S-adenosyl-L-methionine-dependent methyltransferases"/>
    <property type="match status" value="1"/>
</dbReference>
<name>A0ABV2H8U9_9HYPH</name>
<sequence length="262" mass="28895">MSGFGKDWLALREPVDRRSRDAALLDRAVHAVQRQSPASVLDIGCGTGSTFRTLAPKLRGAVSWTLFDYDEDLLAEAERRHASDDITFVNGDLTQISALPLDRVTLVTASALFDLCSHAFMKQFVETLAWQRAAIYAALNYDGEMHWSMEHPADEAVTKAFNAHQLTDKGFGPSAGADAWRVLKETLEMCGFSVSIAESPWLMGRDDADLQRQFLDGVARAVSEEGSVDAAELRDWHQSRLQSISQTASLCRVGHQDVLALI</sequence>
<feature type="domain" description="Methyltransferase" evidence="1">
    <location>
        <begin position="40"/>
        <end position="126"/>
    </location>
</feature>
<protein>
    <submittedName>
        <fullName evidence="2">Trans-aconitate methyltransferase</fullName>
    </submittedName>
</protein>
<gene>
    <name evidence="2" type="ORF">ABID21_003082</name>
</gene>
<dbReference type="InterPro" id="IPR029063">
    <property type="entry name" value="SAM-dependent_MTases_sf"/>
</dbReference>
<dbReference type="Pfam" id="PF13649">
    <property type="entry name" value="Methyltransf_25"/>
    <property type="match status" value="1"/>
</dbReference>